<comment type="subcellular location">
    <subcellularLocation>
        <location evidence="1">Secreted</location>
    </subcellularLocation>
</comment>
<feature type="compositionally biased region" description="Basic residues" evidence="3">
    <location>
        <begin position="360"/>
        <end position="375"/>
    </location>
</feature>
<feature type="compositionally biased region" description="Low complexity" evidence="3">
    <location>
        <begin position="383"/>
        <end position="397"/>
    </location>
</feature>
<evidence type="ECO:0000256" key="2">
    <source>
        <dbReference type="ARBA" id="ARBA00022525"/>
    </source>
</evidence>
<dbReference type="InterPro" id="IPR016090">
    <property type="entry name" value="PLA2-like_dom"/>
</dbReference>
<dbReference type="GeneTree" id="ENSGT00940000165179"/>
<reference evidence="5" key="3">
    <citation type="submission" date="2025-09" db="UniProtKB">
        <authorList>
            <consortium name="Ensembl"/>
        </authorList>
    </citation>
    <scope>IDENTIFICATION</scope>
</reference>
<feature type="compositionally biased region" description="Basic and acidic residues" evidence="3">
    <location>
        <begin position="287"/>
        <end position="305"/>
    </location>
</feature>
<sequence length="546" mass="60367">MLSRESQYVIGSDPSCVRSSPAEDGRTRVTFLREDAAGVRSLYLSLWSEDARLLSCEGHADPAATVGYGALCDRGGTQDQEIMQRFNISALLAPDAPCAPKFSRRVRRDGTEGKSRRKRAWFFPGTLWCGTGSKAAKYEQLGMFEHADRCCREHDHCPHIIPALTVNYGVFNSKFFTVSHCDCDQRFRQCLSGVNDSIASMVGYSFFSILQVFVCFHGSVLTCMFTVYRCKKASEAPYAVFKNPLPYNSTNASSKYEDDSNDSNTLDRTEGQNVTESPAIGQHTKSPKSEHNCSSKDPPRGDTLKGRRRKGKGCKRHRKLSRVAPSQMPSISRAHKITPSMDISLSRAPNNSTLMPDKKRAGKKKNTRKGQKTPPRKTTNAHPQTTSTTQKPTAATAMNKTTKSCKILPTQSPCCGFRTPLRGDTFQPHCKTCQKQNTTTHTATVRPSTTTHGLPVTVTTHSTASPKRDTWSTATSATPATTKLKRAASTEVGRPERQMDSHLLWNNTNQEPMRGTKAPNRHSVRGLKLNSALHNLTGECMQLLTL</sequence>
<dbReference type="InterPro" id="IPR033113">
    <property type="entry name" value="PLA2_histidine"/>
</dbReference>
<feature type="region of interest" description="Disordered" evidence="3">
    <location>
        <begin position="1"/>
        <end position="22"/>
    </location>
</feature>
<evidence type="ECO:0000313" key="5">
    <source>
        <dbReference type="Ensembl" id="ENSSAUP00010056043.1"/>
    </source>
</evidence>
<dbReference type="PROSITE" id="PS00118">
    <property type="entry name" value="PA2_HIS"/>
    <property type="match status" value="1"/>
</dbReference>
<feature type="domain" description="Phospholipase A2-like central" evidence="4">
    <location>
        <begin position="123"/>
        <end position="217"/>
    </location>
</feature>
<feature type="compositionally biased region" description="Polar residues" evidence="3">
    <location>
        <begin position="341"/>
        <end position="354"/>
    </location>
</feature>
<organism evidence="5 6">
    <name type="scientific">Sparus aurata</name>
    <name type="common">Gilthead sea bream</name>
    <dbReference type="NCBI Taxonomy" id="8175"/>
    <lineage>
        <taxon>Eukaryota</taxon>
        <taxon>Metazoa</taxon>
        <taxon>Chordata</taxon>
        <taxon>Craniata</taxon>
        <taxon>Vertebrata</taxon>
        <taxon>Euteleostomi</taxon>
        <taxon>Actinopterygii</taxon>
        <taxon>Neopterygii</taxon>
        <taxon>Teleostei</taxon>
        <taxon>Neoteleostei</taxon>
        <taxon>Acanthomorphata</taxon>
        <taxon>Eupercaria</taxon>
        <taxon>Spariformes</taxon>
        <taxon>Sparidae</taxon>
        <taxon>Sparus</taxon>
    </lineage>
</organism>
<dbReference type="GO" id="GO:0006644">
    <property type="term" value="P:phospholipid metabolic process"/>
    <property type="evidence" value="ECO:0007669"/>
    <property type="project" value="InterPro"/>
</dbReference>
<dbReference type="Gene3D" id="1.20.90.10">
    <property type="entry name" value="Phospholipase A2 domain"/>
    <property type="match status" value="1"/>
</dbReference>
<dbReference type="Proteomes" id="UP000472265">
    <property type="component" value="Chromosome 5"/>
</dbReference>
<feature type="compositionally biased region" description="Polar residues" evidence="3">
    <location>
        <begin position="438"/>
        <end position="448"/>
    </location>
</feature>
<accession>A0A671XXW3</accession>
<feature type="compositionally biased region" description="Basic residues" evidence="3">
    <location>
        <begin position="306"/>
        <end position="321"/>
    </location>
</feature>
<feature type="region of interest" description="Disordered" evidence="3">
    <location>
        <begin position="251"/>
        <end position="398"/>
    </location>
</feature>
<dbReference type="Pfam" id="PF05826">
    <property type="entry name" value="Phospholip_A2_2"/>
    <property type="match status" value="1"/>
</dbReference>
<feature type="compositionally biased region" description="Low complexity" evidence="3">
    <location>
        <begin position="449"/>
        <end position="461"/>
    </location>
</feature>
<dbReference type="SUPFAM" id="SSF48619">
    <property type="entry name" value="Phospholipase A2, PLA2"/>
    <property type="match status" value="1"/>
</dbReference>
<dbReference type="CDD" id="cd04704">
    <property type="entry name" value="PLA2_bee_venom_like"/>
    <property type="match status" value="1"/>
</dbReference>
<dbReference type="InParanoid" id="A0A671XXW3"/>
<dbReference type="InterPro" id="IPR036444">
    <property type="entry name" value="PLipase_A2_dom_sf"/>
</dbReference>
<name>A0A671XXW3_SPAAU</name>
<proteinExistence type="predicted"/>
<evidence type="ECO:0000256" key="1">
    <source>
        <dbReference type="ARBA" id="ARBA00004613"/>
    </source>
</evidence>
<evidence type="ECO:0000259" key="4">
    <source>
        <dbReference type="Pfam" id="PF05826"/>
    </source>
</evidence>
<keyword evidence="6" id="KW-1185">Reference proteome</keyword>
<dbReference type="AlphaFoldDB" id="A0A671XXW3"/>
<protein>
    <recommendedName>
        <fullName evidence="4">Phospholipase A2-like central domain-containing protein</fullName>
    </recommendedName>
</protein>
<feature type="region of interest" description="Disordered" evidence="3">
    <location>
        <begin position="438"/>
        <end position="500"/>
    </location>
</feature>
<reference evidence="5" key="1">
    <citation type="submission" date="2021-04" db="EMBL/GenBank/DDBJ databases">
        <authorList>
            <consortium name="Wellcome Sanger Institute Data Sharing"/>
        </authorList>
    </citation>
    <scope>NUCLEOTIDE SEQUENCE [LARGE SCALE GENOMIC DNA]</scope>
</reference>
<dbReference type="GO" id="GO:0004623">
    <property type="term" value="F:phospholipase A2 activity"/>
    <property type="evidence" value="ECO:0007669"/>
    <property type="project" value="InterPro"/>
</dbReference>
<reference evidence="5" key="2">
    <citation type="submission" date="2025-08" db="UniProtKB">
        <authorList>
            <consortium name="Ensembl"/>
        </authorList>
    </citation>
    <scope>IDENTIFICATION</scope>
</reference>
<evidence type="ECO:0000313" key="6">
    <source>
        <dbReference type="Proteomes" id="UP000472265"/>
    </source>
</evidence>
<evidence type="ECO:0000256" key="3">
    <source>
        <dbReference type="SAM" id="MobiDB-lite"/>
    </source>
</evidence>
<feature type="compositionally biased region" description="Low complexity" evidence="3">
    <location>
        <begin position="471"/>
        <end position="482"/>
    </location>
</feature>
<dbReference type="PANTHER" id="PTHR12253">
    <property type="entry name" value="RH14732P"/>
    <property type="match status" value="1"/>
</dbReference>
<keyword evidence="2" id="KW-0964">Secreted</keyword>
<dbReference type="GO" id="GO:0050482">
    <property type="term" value="P:arachidonate secretion"/>
    <property type="evidence" value="ECO:0007669"/>
    <property type="project" value="InterPro"/>
</dbReference>
<dbReference type="Ensembl" id="ENSSAUT00010058880.1">
    <property type="protein sequence ID" value="ENSSAUP00010056043.1"/>
    <property type="gene ID" value="ENSSAUG00010023029.1"/>
</dbReference>
<dbReference type="GO" id="GO:0005576">
    <property type="term" value="C:extracellular region"/>
    <property type="evidence" value="ECO:0007669"/>
    <property type="project" value="UniProtKB-SubCell"/>
</dbReference>